<dbReference type="Gene3D" id="2.40.50.140">
    <property type="entry name" value="Nucleic acid-binding proteins"/>
    <property type="match status" value="1"/>
</dbReference>
<reference evidence="7 8" key="1">
    <citation type="submission" date="2015-02" db="EMBL/GenBank/DDBJ databases">
        <title>Genome Sequencing of Rickettsiales.</title>
        <authorList>
            <person name="Daugherty S.C."/>
            <person name="Su Q."/>
            <person name="Abolude K."/>
            <person name="Beier-Sexton M."/>
            <person name="Carlyon J.A."/>
            <person name="Carter R."/>
            <person name="Day N.P."/>
            <person name="Dumler S.J."/>
            <person name="Dyachenko V."/>
            <person name="Godinez A."/>
            <person name="Kurtti T.J."/>
            <person name="Lichay M."/>
            <person name="Mullins K.E."/>
            <person name="Ott S."/>
            <person name="Pappas-Brown V."/>
            <person name="Paris D.H."/>
            <person name="Patel P."/>
            <person name="Richards A.L."/>
            <person name="Sadzewicz L."/>
            <person name="Sears K."/>
            <person name="Seidman D."/>
            <person name="Sengamalay N."/>
            <person name="Stenos J."/>
            <person name="Tallon L.J."/>
            <person name="Vincent G."/>
            <person name="Fraser C.M."/>
            <person name="Munderloh U."/>
            <person name="Dunning-Hotopp J.C."/>
        </authorList>
    </citation>
    <scope>NUCLEOTIDE SEQUENCE [LARGE SCALE GENOMIC DNA]</scope>
    <source>
        <strain evidence="7 8">RAC413</strain>
    </source>
</reference>
<evidence type="ECO:0000256" key="5">
    <source>
        <dbReference type="PROSITE-ProRule" id="PRU00181"/>
    </source>
</evidence>
<keyword evidence="2 5" id="KW-0396">Initiation factor</keyword>
<proteinExistence type="inferred from homology"/>
<name>A0A0F3NMN4_9RICK</name>
<sequence length="82" mass="9079">MVAVKEGIIEVEGIVVKLLRDATFVVKLSDGHEIIAHASGKIRKSKIRILMHDKVLMEISSYGIDKSGVGKGRIIRRLKVID</sequence>
<organism evidence="7 8">
    <name type="scientific">Candidatus Neoehrlichia procyonis str. RAC413</name>
    <dbReference type="NCBI Taxonomy" id="1359163"/>
    <lineage>
        <taxon>Bacteria</taxon>
        <taxon>Pseudomonadati</taxon>
        <taxon>Pseudomonadota</taxon>
        <taxon>Alphaproteobacteria</taxon>
        <taxon>Rickettsiales</taxon>
        <taxon>Anaplasmataceae</taxon>
        <taxon>Candidatus Neoehrlichia</taxon>
    </lineage>
</organism>
<keyword evidence="8" id="KW-1185">Reference proteome</keyword>
<evidence type="ECO:0000259" key="6">
    <source>
        <dbReference type="PROSITE" id="PS50832"/>
    </source>
</evidence>
<dbReference type="PANTHER" id="PTHR33370:SF1">
    <property type="entry name" value="TRANSLATION INITIATION FACTOR IF-1, CHLOROPLASTIC"/>
    <property type="match status" value="1"/>
</dbReference>
<dbReference type="EMBL" id="LANX01000001">
    <property type="protein sequence ID" value="KJV68967.1"/>
    <property type="molecule type" value="Genomic_DNA"/>
</dbReference>
<keyword evidence="3 5" id="KW-0648">Protein biosynthesis</keyword>
<dbReference type="AlphaFoldDB" id="A0A0F3NMN4"/>
<dbReference type="Proteomes" id="UP000033562">
    <property type="component" value="Unassembled WGS sequence"/>
</dbReference>
<dbReference type="PATRIC" id="fig|1359163.3.peg.328"/>
<comment type="caution">
    <text evidence="7">The sequence shown here is derived from an EMBL/GenBank/DDBJ whole genome shotgun (WGS) entry which is preliminary data.</text>
</comment>
<dbReference type="PANTHER" id="PTHR33370">
    <property type="entry name" value="TRANSLATION INITIATION FACTOR IF-1, CHLOROPLASTIC"/>
    <property type="match status" value="1"/>
</dbReference>
<feature type="domain" description="S1-like" evidence="6">
    <location>
        <begin position="1"/>
        <end position="79"/>
    </location>
</feature>
<dbReference type="GO" id="GO:0003743">
    <property type="term" value="F:translation initiation factor activity"/>
    <property type="evidence" value="ECO:0007669"/>
    <property type="project" value="UniProtKB-UniRule"/>
</dbReference>
<evidence type="ECO:0000256" key="2">
    <source>
        <dbReference type="ARBA" id="ARBA00022540"/>
    </source>
</evidence>
<dbReference type="InterPro" id="IPR004368">
    <property type="entry name" value="TIF_IF1"/>
</dbReference>
<gene>
    <name evidence="7" type="primary">infA</name>
    <name evidence="7" type="ORF">NLO413_0339</name>
</gene>
<dbReference type="PROSITE" id="PS50832">
    <property type="entry name" value="S1_IF1_TYPE"/>
    <property type="match status" value="1"/>
</dbReference>
<protein>
    <recommendedName>
        <fullName evidence="4">Translation initiation factor IF-1</fullName>
    </recommendedName>
</protein>
<dbReference type="GO" id="GO:0005829">
    <property type="term" value="C:cytosol"/>
    <property type="evidence" value="ECO:0007669"/>
    <property type="project" value="TreeGrafter"/>
</dbReference>
<dbReference type="RefSeq" id="WP_045808785.1">
    <property type="nucleotide sequence ID" value="NZ_LANX01000001.1"/>
</dbReference>
<evidence type="ECO:0000256" key="4">
    <source>
        <dbReference type="NCBIfam" id="TIGR00008"/>
    </source>
</evidence>
<dbReference type="GO" id="GO:0043022">
    <property type="term" value="F:ribosome binding"/>
    <property type="evidence" value="ECO:0007669"/>
    <property type="project" value="TreeGrafter"/>
</dbReference>
<dbReference type="Pfam" id="PF01176">
    <property type="entry name" value="eIF-1a"/>
    <property type="match status" value="1"/>
</dbReference>
<evidence type="ECO:0000256" key="1">
    <source>
        <dbReference type="ARBA" id="ARBA00010939"/>
    </source>
</evidence>
<dbReference type="NCBIfam" id="TIGR00008">
    <property type="entry name" value="infA"/>
    <property type="match status" value="1"/>
</dbReference>
<dbReference type="InterPro" id="IPR012340">
    <property type="entry name" value="NA-bd_OB-fold"/>
</dbReference>
<evidence type="ECO:0000313" key="8">
    <source>
        <dbReference type="Proteomes" id="UP000033562"/>
    </source>
</evidence>
<dbReference type="GO" id="GO:0003723">
    <property type="term" value="F:RNA binding"/>
    <property type="evidence" value="ECO:0007669"/>
    <property type="project" value="InterPro"/>
</dbReference>
<dbReference type="InterPro" id="IPR006196">
    <property type="entry name" value="RNA-binding_domain_S1_IF1"/>
</dbReference>
<evidence type="ECO:0000256" key="3">
    <source>
        <dbReference type="ARBA" id="ARBA00022917"/>
    </source>
</evidence>
<comment type="similarity">
    <text evidence="1">Belongs to the IF-1 family.</text>
</comment>
<accession>A0A0F3NMN4</accession>
<dbReference type="SUPFAM" id="SSF50249">
    <property type="entry name" value="Nucleic acid-binding proteins"/>
    <property type="match status" value="1"/>
</dbReference>
<evidence type="ECO:0000313" key="7">
    <source>
        <dbReference type="EMBL" id="KJV68967.1"/>
    </source>
</evidence>
<dbReference type="STRING" id="1359163.NLO413_0339"/>